<dbReference type="CDD" id="cd07812">
    <property type="entry name" value="SRPBCC"/>
    <property type="match status" value="1"/>
</dbReference>
<dbReference type="EMBL" id="JBHSZI010000001">
    <property type="protein sequence ID" value="MFC7059425.1"/>
    <property type="molecule type" value="Genomic_DNA"/>
</dbReference>
<dbReference type="GeneID" id="76631589"/>
<organism evidence="1 2">
    <name type="scientific">Halovenus salina</name>
    <dbReference type="NCBI Taxonomy" id="1510225"/>
    <lineage>
        <taxon>Archaea</taxon>
        <taxon>Methanobacteriati</taxon>
        <taxon>Methanobacteriota</taxon>
        <taxon>Stenosarchaea group</taxon>
        <taxon>Halobacteria</taxon>
        <taxon>Halobacteriales</taxon>
        <taxon>Haloarculaceae</taxon>
        <taxon>Halovenus</taxon>
    </lineage>
</organism>
<evidence type="ECO:0000313" key="2">
    <source>
        <dbReference type="Proteomes" id="UP001596445"/>
    </source>
</evidence>
<reference evidence="1 2" key="1">
    <citation type="journal article" date="2019" name="Int. J. Syst. Evol. Microbiol.">
        <title>The Global Catalogue of Microorganisms (GCM) 10K type strain sequencing project: providing services to taxonomists for standard genome sequencing and annotation.</title>
        <authorList>
            <consortium name="The Broad Institute Genomics Platform"/>
            <consortium name="The Broad Institute Genome Sequencing Center for Infectious Disease"/>
            <person name="Wu L."/>
            <person name="Ma J."/>
        </authorList>
    </citation>
    <scope>NUCLEOTIDE SEQUENCE [LARGE SCALE GENOMIC DNA]</scope>
    <source>
        <strain evidence="1 2">JCM 30072</strain>
    </source>
</reference>
<dbReference type="InterPro" id="IPR019587">
    <property type="entry name" value="Polyketide_cyclase/dehydratase"/>
</dbReference>
<evidence type="ECO:0000313" key="1">
    <source>
        <dbReference type="EMBL" id="MFC7059425.1"/>
    </source>
</evidence>
<dbReference type="RefSeq" id="WP_267162203.1">
    <property type="nucleotide sequence ID" value="NZ_CP112972.1"/>
</dbReference>
<name>A0ABD5W246_9EURY</name>
<sequence length="144" mass="16128">MTVEVERSFDVDVPIEVVWELLSDEEIRAETIGVVESYDTRPGGQHNEVVWNLSLPIPVISSTVAVKTRDVERQAPNYVKFAGTSKVMTVTGEHELSETETGCHVVNRFMVDGKVPGVERFFERNIDTEMDNFRKAIVASAEDA</sequence>
<dbReference type="Pfam" id="PF10604">
    <property type="entry name" value="Polyketide_cyc2"/>
    <property type="match status" value="1"/>
</dbReference>
<dbReference type="SUPFAM" id="SSF55961">
    <property type="entry name" value="Bet v1-like"/>
    <property type="match status" value="1"/>
</dbReference>
<keyword evidence="2" id="KW-1185">Reference proteome</keyword>
<gene>
    <name evidence="1" type="ORF">ACFQQG_16165</name>
</gene>
<proteinExistence type="predicted"/>
<dbReference type="AlphaFoldDB" id="A0ABD5W246"/>
<comment type="caution">
    <text evidence="1">The sequence shown here is derived from an EMBL/GenBank/DDBJ whole genome shotgun (WGS) entry which is preliminary data.</text>
</comment>
<dbReference type="InterPro" id="IPR023393">
    <property type="entry name" value="START-like_dom_sf"/>
</dbReference>
<dbReference type="Gene3D" id="3.30.530.20">
    <property type="match status" value="1"/>
</dbReference>
<protein>
    <submittedName>
        <fullName evidence="1">SRPBCC family protein</fullName>
    </submittedName>
</protein>
<accession>A0ABD5W246</accession>
<dbReference type="Proteomes" id="UP001596445">
    <property type="component" value="Unassembled WGS sequence"/>
</dbReference>